<dbReference type="InterPro" id="IPR001031">
    <property type="entry name" value="Thioesterase"/>
</dbReference>
<evidence type="ECO:0000313" key="3">
    <source>
        <dbReference type="EMBL" id="WAL68641.1"/>
    </source>
</evidence>
<dbReference type="PANTHER" id="PTHR11487">
    <property type="entry name" value="THIOESTERASE"/>
    <property type="match status" value="1"/>
</dbReference>
<dbReference type="EMBL" id="CP113836">
    <property type="protein sequence ID" value="WAL68641.1"/>
    <property type="molecule type" value="Genomic_DNA"/>
</dbReference>
<evidence type="ECO:0000256" key="1">
    <source>
        <dbReference type="ARBA" id="ARBA00007169"/>
    </source>
</evidence>
<dbReference type="SUPFAM" id="SSF53474">
    <property type="entry name" value="alpha/beta-Hydrolases"/>
    <property type="match status" value="1"/>
</dbReference>
<dbReference type="RefSeq" id="WP_268758734.1">
    <property type="nucleotide sequence ID" value="NZ_CP113836.1"/>
</dbReference>
<sequence length="253" mass="27474">MPDPGWFLVQGDNRPARVFCFPYAGGDPRTCLGWQPALDADADVVAVCPPGKAHRAHETLPPFDALADTAAEAIAEESRDDPRPIHLFGHSFGGLLAFEVARRLRGLPNLRHLVASGISAPSLLPSRRVRRIAELHGKEFAEALAFFGQFPPDVLADEDVLALLLPGLKADFDLAVGYRYRPAPPLEIGVSVIVGRDDPHVGDTEVEPWHRECVAPPAHHRADGGHFYFDPDPAPVVDLLRSVVAAGRHVEVI</sequence>
<keyword evidence="3" id="KW-0378">Hydrolase</keyword>
<dbReference type="InterPro" id="IPR012223">
    <property type="entry name" value="TEII"/>
</dbReference>
<feature type="domain" description="Thioesterase" evidence="2">
    <location>
        <begin position="17"/>
        <end position="228"/>
    </location>
</feature>
<dbReference type="Pfam" id="PF00975">
    <property type="entry name" value="Thioesterase"/>
    <property type="match status" value="1"/>
</dbReference>
<evidence type="ECO:0000259" key="2">
    <source>
        <dbReference type="Pfam" id="PF00975"/>
    </source>
</evidence>
<keyword evidence="4" id="KW-1185">Reference proteome</keyword>
<evidence type="ECO:0000313" key="4">
    <source>
        <dbReference type="Proteomes" id="UP001163203"/>
    </source>
</evidence>
<comment type="similarity">
    <text evidence="1">Belongs to the thioesterase family.</text>
</comment>
<organism evidence="3 4">
    <name type="scientific">Amycolatopsis cynarae</name>
    <dbReference type="NCBI Taxonomy" id="2995223"/>
    <lineage>
        <taxon>Bacteria</taxon>
        <taxon>Bacillati</taxon>
        <taxon>Actinomycetota</taxon>
        <taxon>Actinomycetes</taxon>
        <taxon>Pseudonocardiales</taxon>
        <taxon>Pseudonocardiaceae</taxon>
        <taxon>Amycolatopsis</taxon>
    </lineage>
</organism>
<protein>
    <submittedName>
        <fullName evidence="3">Alpha/beta fold hydrolase</fullName>
    </submittedName>
</protein>
<reference evidence="3" key="1">
    <citation type="submission" date="2022-11" db="EMBL/GenBank/DDBJ databases">
        <authorList>
            <person name="Mo P."/>
        </authorList>
    </citation>
    <scope>NUCLEOTIDE SEQUENCE</scope>
    <source>
        <strain evidence="3">HUAS 11-8</strain>
    </source>
</reference>
<gene>
    <name evidence="3" type="ORF">ORV05_12965</name>
</gene>
<dbReference type="Proteomes" id="UP001163203">
    <property type="component" value="Chromosome"/>
</dbReference>
<dbReference type="PANTHER" id="PTHR11487:SF0">
    <property type="entry name" value="S-ACYL FATTY ACID SYNTHASE THIOESTERASE, MEDIUM CHAIN"/>
    <property type="match status" value="1"/>
</dbReference>
<dbReference type="InterPro" id="IPR029058">
    <property type="entry name" value="AB_hydrolase_fold"/>
</dbReference>
<proteinExistence type="inferred from homology"/>
<accession>A0ABY7BCM3</accession>
<dbReference type="Gene3D" id="3.40.50.1820">
    <property type="entry name" value="alpha/beta hydrolase"/>
    <property type="match status" value="1"/>
</dbReference>
<dbReference type="GO" id="GO:0016787">
    <property type="term" value="F:hydrolase activity"/>
    <property type="evidence" value="ECO:0007669"/>
    <property type="project" value="UniProtKB-KW"/>
</dbReference>
<name>A0ABY7BCM3_9PSEU</name>